<evidence type="ECO:0000313" key="1">
    <source>
        <dbReference type="Proteomes" id="UP000095287"/>
    </source>
</evidence>
<accession>A0A1I8AC27</accession>
<evidence type="ECO:0000313" key="2">
    <source>
        <dbReference type="WBParaSite" id="L893_g4222.t1"/>
    </source>
</evidence>
<dbReference type="WBParaSite" id="L893_g4222.t1">
    <property type="protein sequence ID" value="L893_g4222.t1"/>
    <property type="gene ID" value="L893_g4222"/>
</dbReference>
<sequence>MDRVPLLFVQEVLLLLDRTHNLYRNIPQYPSTWGSVADRRGVKRHTCVTVYLRKNPVFSIWTSRTAVPVPVPLKYLDHYPVEEIQISKKSEQGMRICHPMTKANLQLLQRHFRRGHPCELTVCANFIGVAPVEQLFSTLSRLTELYLHNRKAVPMEILTQSIHRGTLSRLICSIDVHVSEEFLPVLLRFVASEQFEVLAIASSSGPVSSEVFLKEAIDAFLSRPRRKKFSFFILERHRDLCGRLTEEDVREKVKVVFGSETLLSVNRSKSY</sequence>
<organism evidence="1 2">
    <name type="scientific">Steinernema glaseri</name>
    <dbReference type="NCBI Taxonomy" id="37863"/>
    <lineage>
        <taxon>Eukaryota</taxon>
        <taxon>Metazoa</taxon>
        <taxon>Ecdysozoa</taxon>
        <taxon>Nematoda</taxon>
        <taxon>Chromadorea</taxon>
        <taxon>Rhabditida</taxon>
        <taxon>Tylenchina</taxon>
        <taxon>Panagrolaimomorpha</taxon>
        <taxon>Strongyloidoidea</taxon>
        <taxon>Steinernematidae</taxon>
        <taxon>Steinernema</taxon>
    </lineage>
</organism>
<reference evidence="2" key="1">
    <citation type="submission" date="2016-11" db="UniProtKB">
        <authorList>
            <consortium name="WormBaseParasite"/>
        </authorList>
    </citation>
    <scope>IDENTIFICATION</scope>
</reference>
<proteinExistence type="predicted"/>
<name>A0A1I8AC27_9BILA</name>
<dbReference type="AlphaFoldDB" id="A0A1I8AC27"/>
<dbReference type="Proteomes" id="UP000095287">
    <property type="component" value="Unplaced"/>
</dbReference>
<protein>
    <submittedName>
        <fullName evidence="2">Proteasome assembly chaperone 1</fullName>
    </submittedName>
</protein>
<keyword evidence="1" id="KW-1185">Reference proteome</keyword>